<gene>
    <name evidence="1" type="ORF">MEUPH1_LOCUS27025</name>
</gene>
<evidence type="ECO:0000313" key="2">
    <source>
        <dbReference type="Proteomes" id="UP001160148"/>
    </source>
</evidence>
<reference evidence="1 2" key="1">
    <citation type="submission" date="2023-01" db="EMBL/GenBank/DDBJ databases">
        <authorList>
            <person name="Whitehead M."/>
        </authorList>
    </citation>
    <scope>NUCLEOTIDE SEQUENCE [LARGE SCALE GENOMIC DNA]</scope>
</reference>
<proteinExistence type="predicted"/>
<comment type="caution">
    <text evidence="1">The sequence shown here is derived from an EMBL/GenBank/DDBJ whole genome shotgun (WGS) entry which is preliminary data.</text>
</comment>
<dbReference type="Proteomes" id="UP001160148">
    <property type="component" value="Unassembled WGS sequence"/>
</dbReference>
<evidence type="ECO:0000313" key="1">
    <source>
        <dbReference type="EMBL" id="CAI6373247.1"/>
    </source>
</evidence>
<dbReference type="EMBL" id="CARXXK010001085">
    <property type="protein sequence ID" value="CAI6373247.1"/>
    <property type="molecule type" value="Genomic_DNA"/>
</dbReference>
<protein>
    <submittedName>
        <fullName evidence="1">Uncharacterized protein</fullName>
    </submittedName>
</protein>
<accession>A0AAV0XZ92</accession>
<name>A0AAV0XZ92_9HEMI</name>
<keyword evidence="2" id="KW-1185">Reference proteome</keyword>
<organism evidence="1 2">
    <name type="scientific">Macrosiphum euphorbiae</name>
    <name type="common">potato aphid</name>
    <dbReference type="NCBI Taxonomy" id="13131"/>
    <lineage>
        <taxon>Eukaryota</taxon>
        <taxon>Metazoa</taxon>
        <taxon>Ecdysozoa</taxon>
        <taxon>Arthropoda</taxon>
        <taxon>Hexapoda</taxon>
        <taxon>Insecta</taxon>
        <taxon>Pterygota</taxon>
        <taxon>Neoptera</taxon>
        <taxon>Paraneoptera</taxon>
        <taxon>Hemiptera</taxon>
        <taxon>Sternorrhyncha</taxon>
        <taxon>Aphidomorpha</taxon>
        <taxon>Aphidoidea</taxon>
        <taxon>Aphididae</taxon>
        <taxon>Macrosiphini</taxon>
        <taxon>Macrosiphum</taxon>
    </lineage>
</organism>
<dbReference type="AlphaFoldDB" id="A0AAV0XZ92"/>
<sequence length="88" mass="9753">MMGLARVFAIVGAFTDSDVAWTLNTALNSLQGAFIFVASDCNQITVQKLAVFRKQPFRVRYADDHSGHATQCLDLALARLKFPNKHNV</sequence>